<dbReference type="PROSITE" id="PS50977">
    <property type="entry name" value="HTH_TETR_2"/>
    <property type="match status" value="1"/>
</dbReference>
<dbReference type="PANTHER" id="PTHR30055">
    <property type="entry name" value="HTH-TYPE TRANSCRIPTIONAL REGULATOR RUTR"/>
    <property type="match status" value="1"/>
</dbReference>
<dbReference type="RefSeq" id="WP_023560311.1">
    <property type="nucleotide sequence ID" value="NC_022657.1"/>
</dbReference>
<keyword evidence="2 4" id="KW-0238">DNA-binding</keyword>
<dbReference type="SUPFAM" id="SSF48498">
    <property type="entry name" value="Tetracyclin repressor-like, C-terminal domain"/>
    <property type="match status" value="1"/>
</dbReference>
<dbReference type="eggNOG" id="COG1309">
    <property type="taxonomic scope" value="Bacteria"/>
</dbReference>
<dbReference type="Gene3D" id="1.10.10.60">
    <property type="entry name" value="Homeodomain-like"/>
    <property type="match status" value="1"/>
</dbReference>
<evidence type="ECO:0000313" key="6">
    <source>
        <dbReference type="EMBL" id="AGZ43974.1"/>
    </source>
</evidence>
<keyword evidence="1" id="KW-0805">Transcription regulation</keyword>
<dbReference type="InterPro" id="IPR009057">
    <property type="entry name" value="Homeodomain-like_sf"/>
</dbReference>
<gene>
    <name evidence="6" type="ORF">AFR_28565</name>
</gene>
<sequence>MNGRTYDNTRRAEQARLTRRRILDAARELIVARGPTSVTMREVAVHAAVSAETVQKTFRTKAALLKETYDVTLAGDDEPVPMVDRPEIQAILAATTPREKLARYATVARVLGDRTGPLVSKLLAGSRSGDPDLADFRETVNRERLIGVTGIVGHLADTGGLRAGLSPEQARDIVWALISPELYDLLITDRGWTPDQYEQWLARTLTDALTE</sequence>
<keyword evidence="3" id="KW-0804">Transcription</keyword>
<evidence type="ECO:0000256" key="4">
    <source>
        <dbReference type="PROSITE-ProRule" id="PRU00335"/>
    </source>
</evidence>
<dbReference type="OrthoDB" id="4823039at2"/>
<keyword evidence="7" id="KW-1185">Reference proteome</keyword>
<evidence type="ECO:0000256" key="3">
    <source>
        <dbReference type="ARBA" id="ARBA00023163"/>
    </source>
</evidence>
<reference evidence="6 7" key="1">
    <citation type="journal article" date="2014" name="J. Biotechnol.">
        <title>Complete genome sequence of the actinobacterium Actinoplanes friuliensis HAG 010964, producer of the lipopeptide antibiotic friulimycin.</title>
        <authorList>
            <person name="Ruckert C."/>
            <person name="Szczepanowski R."/>
            <person name="Albersmeier A."/>
            <person name="Goesmann A."/>
            <person name="Fischer N."/>
            <person name="Steinkamper A."/>
            <person name="Puhler A."/>
            <person name="Biener R."/>
            <person name="Schwartz D."/>
            <person name="Kalinowski J."/>
        </authorList>
    </citation>
    <scope>NUCLEOTIDE SEQUENCE [LARGE SCALE GENOMIC DNA]</scope>
    <source>
        <strain evidence="6 7">DSM 7358</strain>
    </source>
</reference>
<accession>U5W4A9</accession>
<evidence type="ECO:0000256" key="1">
    <source>
        <dbReference type="ARBA" id="ARBA00023015"/>
    </source>
</evidence>
<organism evidence="6 7">
    <name type="scientific">Actinoplanes friuliensis DSM 7358</name>
    <dbReference type="NCBI Taxonomy" id="1246995"/>
    <lineage>
        <taxon>Bacteria</taxon>
        <taxon>Bacillati</taxon>
        <taxon>Actinomycetota</taxon>
        <taxon>Actinomycetes</taxon>
        <taxon>Micromonosporales</taxon>
        <taxon>Micromonosporaceae</taxon>
        <taxon>Actinoplanes</taxon>
    </lineage>
</organism>
<evidence type="ECO:0000259" key="5">
    <source>
        <dbReference type="PROSITE" id="PS50977"/>
    </source>
</evidence>
<dbReference type="InterPro" id="IPR050109">
    <property type="entry name" value="HTH-type_TetR-like_transc_reg"/>
</dbReference>
<dbReference type="GO" id="GO:0003700">
    <property type="term" value="F:DNA-binding transcription factor activity"/>
    <property type="evidence" value="ECO:0007669"/>
    <property type="project" value="TreeGrafter"/>
</dbReference>
<dbReference type="AlphaFoldDB" id="U5W4A9"/>
<dbReference type="EMBL" id="CP006272">
    <property type="protein sequence ID" value="AGZ43974.1"/>
    <property type="molecule type" value="Genomic_DNA"/>
</dbReference>
<name>U5W4A9_9ACTN</name>
<dbReference type="GO" id="GO:0000976">
    <property type="term" value="F:transcription cis-regulatory region binding"/>
    <property type="evidence" value="ECO:0007669"/>
    <property type="project" value="TreeGrafter"/>
</dbReference>
<dbReference type="KEGG" id="afs:AFR_28565"/>
<evidence type="ECO:0000256" key="2">
    <source>
        <dbReference type="ARBA" id="ARBA00023125"/>
    </source>
</evidence>
<protein>
    <submittedName>
        <fullName evidence="6">Putative TetR-family transcriptional regulator</fullName>
    </submittedName>
</protein>
<evidence type="ECO:0000313" key="7">
    <source>
        <dbReference type="Proteomes" id="UP000017746"/>
    </source>
</evidence>
<dbReference type="InterPro" id="IPR001647">
    <property type="entry name" value="HTH_TetR"/>
</dbReference>
<feature type="DNA-binding region" description="H-T-H motif" evidence="4">
    <location>
        <begin position="39"/>
        <end position="58"/>
    </location>
</feature>
<dbReference type="SUPFAM" id="SSF46689">
    <property type="entry name" value="Homeodomain-like"/>
    <property type="match status" value="1"/>
</dbReference>
<dbReference type="Gene3D" id="1.10.357.10">
    <property type="entry name" value="Tetracycline Repressor, domain 2"/>
    <property type="match status" value="1"/>
</dbReference>
<feature type="domain" description="HTH tetR-type" evidence="5">
    <location>
        <begin position="16"/>
        <end position="76"/>
    </location>
</feature>
<dbReference type="PATRIC" id="fig|1246995.3.peg.5791"/>
<dbReference type="Pfam" id="PF00440">
    <property type="entry name" value="TetR_N"/>
    <property type="match status" value="1"/>
</dbReference>
<dbReference type="HOGENOM" id="CLU_107911_0_0_11"/>
<proteinExistence type="predicted"/>
<dbReference type="InterPro" id="IPR036271">
    <property type="entry name" value="Tet_transcr_reg_TetR-rel_C_sf"/>
</dbReference>
<dbReference type="PANTHER" id="PTHR30055:SF234">
    <property type="entry name" value="HTH-TYPE TRANSCRIPTIONAL REGULATOR BETI"/>
    <property type="match status" value="1"/>
</dbReference>
<dbReference type="Proteomes" id="UP000017746">
    <property type="component" value="Chromosome"/>
</dbReference>